<proteinExistence type="predicted"/>
<name>A0A1I4JCC3_9RHOB</name>
<gene>
    <name evidence="1" type="ORF">SAMN04488042_101965</name>
</gene>
<reference evidence="1 2" key="1">
    <citation type="submission" date="2016-10" db="EMBL/GenBank/DDBJ databases">
        <authorList>
            <person name="de Groot N.N."/>
        </authorList>
    </citation>
    <scope>NUCLEOTIDE SEQUENCE [LARGE SCALE GENOMIC DNA]</scope>
    <source>
        <strain evidence="1 2">DSM 15283</strain>
    </source>
</reference>
<accession>A0A1I4JCC3</accession>
<dbReference type="STRING" id="254406.SAMN04488042_101965"/>
<dbReference type="Proteomes" id="UP000199144">
    <property type="component" value="Unassembled WGS sequence"/>
</dbReference>
<sequence>MITEIVRFDLPHDKSRAEVVALFEATVARWQSNDRLIRKQYLYDGERGIGGGIYLWPSKADALAAHDTTWCEMAEQVYGSRPSFEYFETPIVVDNAAGVVLHEG</sequence>
<dbReference type="RefSeq" id="WP_093091372.1">
    <property type="nucleotide sequence ID" value="NZ_FOTQ01000001.1"/>
</dbReference>
<evidence type="ECO:0000313" key="1">
    <source>
        <dbReference type="EMBL" id="SFL64180.1"/>
    </source>
</evidence>
<dbReference type="SUPFAM" id="SSF54909">
    <property type="entry name" value="Dimeric alpha+beta barrel"/>
    <property type="match status" value="1"/>
</dbReference>
<protein>
    <recommendedName>
        <fullName evidence="3">Mono-oxygenase ydhR</fullName>
    </recommendedName>
</protein>
<dbReference type="AlphaFoldDB" id="A0A1I4JCC3"/>
<dbReference type="EMBL" id="FOTQ01000001">
    <property type="protein sequence ID" value="SFL64180.1"/>
    <property type="molecule type" value="Genomic_DNA"/>
</dbReference>
<dbReference type="InterPro" id="IPR011008">
    <property type="entry name" value="Dimeric_a/b-barrel"/>
</dbReference>
<evidence type="ECO:0000313" key="2">
    <source>
        <dbReference type="Proteomes" id="UP000199144"/>
    </source>
</evidence>
<evidence type="ECO:0008006" key="3">
    <source>
        <dbReference type="Google" id="ProtNLM"/>
    </source>
</evidence>
<organism evidence="1 2">
    <name type="scientific">Shimia aestuarii</name>
    <dbReference type="NCBI Taxonomy" id="254406"/>
    <lineage>
        <taxon>Bacteria</taxon>
        <taxon>Pseudomonadati</taxon>
        <taxon>Pseudomonadota</taxon>
        <taxon>Alphaproteobacteria</taxon>
        <taxon>Rhodobacterales</taxon>
        <taxon>Roseobacteraceae</taxon>
    </lineage>
</organism>
<keyword evidence="2" id="KW-1185">Reference proteome</keyword>
<dbReference type="OrthoDB" id="2065010at2"/>
<dbReference type="Gene3D" id="3.30.70.100">
    <property type="match status" value="1"/>
</dbReference>